<reference evidence="2 3" key="1">
    <citation type="submission" date="2020-10" db="EMBL/GenBank/DDBJ databases">
        <title>Draft genome of Ramlibacter aquaticus LMG 30558.</title>
        <authorList>
            <person name="Props R."/>
        </authorList>
    </citation>
    <scope>NUCLEOTIDE SEQUENCE [LARGE SCALE GENOMIC DNA]</scope>
    <source>
        <strain evidence="2 3">LMG 30558</strain>
    </source>
</reference>
<dbReference type="SUPFAM" id="SSF56436">
    <property type="entry name" value="C-type lectin-like"/>
    <property type="match status" value="1"/>
</dbReference>
<gene>
    <name evidence="2" type="ORF">IM725_12525</name>
</gene>
<sequence length="232" mass="23436">MRPLFLVPAALSLAALLGACTTGTPQAPAAAAGATPDRSAMTFFVTSVNPGKGGDLGGLAGADAWCKGLADAVGAGRHTWRAYLSAPATAGSPAVNARDRIGKGPWTNADGVVVARNLEELHGAANNINAETGLTQLGARVPMRPQVPNWHDIMTGSDPQGLLKTGVPDATCQGWTSASTGSAFVGHLNRTGINPDPVANVSWNASHGTPGCSLPELARVGGGGLFYCFAAD</sequence>
<evidence type="ECO:0000256" key="1">
    <source>
        <dbReference type="SAM" id="SignalP"/>
    </source>
</evidence>
<feature type="signal peptide" evidence="1">
    <location>
        <begin position="1"/>
        <end position="19"/>
    </location>
</feature>
<feature type="chain" id="PRO_5045243704" description="Lectin" evidence="1">
    <location>
        <begin position="20"/>
        <end position="232"/>
    </location>
</feature>
<evidence type="ECO:0008006" key="4">
    <source>
        <dbReference type="Google" id="ProtNLM"/>
    </source>
</evidence>
<dbReference type="InterPro" id="IPR016186">
    <property type="entry name" value="C-type_lectin-like/link_sf"/>
</dbReference>
<keyword evidence="3" id="KW-1185">Reference proteome</keyword>
<evidence type="ECO:0000313" key="3">
    <source>
        <dbReference type="Proteomes" id="UP000715965"/>
    </source>
</evidence>
<proteinExistence type="predicted"/>
<name>A0ABR9SGC1_9BURK</name>
<organism evidence="2 3">
    <name type="scientific">Ramlibacter aquaticus</name>
    <dbReference type="NCBI Taxonomy" id="2780094"/>
    <lineage>
        <taxon>Bacteria</taxon>
        <taxon>Pseudomonadati</taxon>
        <taxon>Pseudomonadota</taxon>
        <taxon>Betaproteobacteria</taxon>
        <taxon>Burkholderiales</taxon>
        <taxon>Comamonadaceae</taxon>
        <taxon>Ramlibacter</taxon>
    </lineage>
</organism>
<dbReference type="PROSITE" id="PS51257">
    <property type="entry name" value="PROKAR_LIPOPROTEIN"/>
    <property type="match status" value="1"/>
</dbReference>
<dbReference type="Gene3D" id="3.10.100.10">
    <property type="entry name" value="Mannose-Binding Protein A, subunit A"/>
    <property type="match status" value="1"/>
</dbReference>
<dbReference type="Proteomes" id="UP000715965">
    <property type="component" value="Unassembled WGS sequence"/>
</dbReference>
<protein>
    <recommendedName>
        <fullName evidence="4">Lectin</fullName>
    </recommendedName>
</protein>
<evidence type="ECO:0000313" key="2">
    <source>
        <dbReference type="EMBL" id="MBE7941395.1"/>
    </source>
</evidence>
<comment type="caution">
    <text evidence="2">The sequence shown here is derived from an EMBL/GenBank/DDBJ whole genome shotgun (WGS) entry which is preliminary data.</text>
</comment>
<keyword evidence="1" id="KW-0732">Signal</keyword>
<dbReference type="EMBL" id="JADDOJ010000048">
    <property type="protein sequence ID" value="MBE7941395.1"/>
    <property type="molecule type" value="Genomic_DNA"/>
</dbReference>
<dbReference type="InterPro" id="IPR016187">
    <property type="entry name" value="CTDL_fold"/>
</dbReference>
<accession>A0ABR9SGC1</accession>